<keyword evidence="2" id="KW-0472">Membrane</keyword>
<evidence type="ECO:0000256" key="2">
    <source>
        <dbReference type="SAM" id="Phobius"/>
    </source>
</evidence>
<feature type="region of interest" description="Disordered" evidence="1">
    <location>
        <begin position="438"/>
        <end position="466"/>
    </location>
</feature>
<reference evidence="4 5" key="1">
    <citation type="submission" date="2023-03" db="EMBL/GenBank/DDBJ databases">
        <title>Novel Species.</title>
        <authorList>
            <person name="Ma S."/>
        </authorList>
    </citation>
    <scope>NUCLEOTIDE SEQUENCE [LARGE SCALE GENOMIC DNA]</scope>
    <source>
        <strain evidence="4 5">LIND6LT2</strain>
    </source>
</reference>
<protein>
    <submittedName>
        <fullName evidence="4">Pilus assembly PilX N-terminal domain-containing protein</fullName>
    </submittedName>
</protein>
<keyword evidence="2" id="KW-0812">Transmembrane</keyword>
<keyword evidence="2" id="KW-1133">Transmembrane helix</keyword>
<dbReference type="Pfam" id="PF14341">
    <property type="entry name" value="PilX_N"/>
    <property type="match status" value="1"/>
</dbReference>
<organism evidence="4 5">
    <name type="scientific">Defluviitalea saccharophila</name>
    <dbReference type="NCBI Taxonomy" id="879970"/>
    <lineage>
        <taxon>Bacteria</taxon>
        <taxon>Bacillati</taxon>
        <taxon>Bacillota</taxon>
        <taxon>Clostridia</taxon>
        <taxon>Lachnospirales</taxon>
        <taxon>Defluviitaleaceae</taxon>
        <taxon>Defluviitalea</taxon>
    </lineage>
</organism>
<name>A0ABZ2Y3H0_9FIRM</name>
<dbReference type="RefSeq" id="WP_341876864.1">
    <property type="nucleotide sequence ID" value="NZ_CP121687.1"/>
</dbReference>
<evidence type="ECO:0000313" key="4">
    <source>
        <dbReference type="EMBL" id="WZL69877.1"/>
    </source>
</evidence>
<proteinExistence type="predicted"/>
<evidence type="ECO:0000256" key="1">
    <source>
        <dbReference type="SAM" id="MobiDB-lite"/>
    </source>
</evidence>
<sequence>MGFLKRLIGNEKGFALTFVMLVLVVVSILGLAVVGMSTSAFRMTRIDSDSESAYYIAEAGINYTIDLIRTKVNDLYNRVHSEDEFFSTLENDLDRPITLNSFESNFGRPPEAIITVTGSRKSGKNSADYTLTSKGRIGNSTRTVTSVVTVNWIENENVANLEDIFLYGSRLKFTGSNIIGESGSIIFEEIQLESNPALKVTNFYVNGPLTLDHSSGDIGNRNKPGKIYINGDLNLLSGAVRDIFGEIYVNGDLILVGAKIHGNVYVDGNVELGWTPQINENIYYTGNLKVPEYYDQDLINKCIKVDDVPSFKIPSLDFKLKEDAWFSANGYSIEGNVTQNNIPNNARILADNYYSDSSQSPGGNIIIISKGDIVIRGWRHITGVLITPNGRVTIEGGSFSGTILSREGLTAERGGWNLNMKPISDFFTEGDLPIMLSEKSDTDSESGEEHLNEKNRVIIKSPIQEK</sequence>
<evidence type="ECO:0000313" key="5">
    <source>
        <dbReference type="Proteomes" id="UP001486565"/>
    </source>
</evidence>
<feature type="transmembrane region" description="Helical" evidence="2">
    <location>
        <begin position="14"/>
        <end position="36"/>
    </location>
</feature>
<accession>A0ABZ2Y3H0</accession>
<feature type="domain" description="Type 4 fimbrial biogenesis protein PilX N-terminal" evidence="3">
    <location>
        <begin position="12"/>
        <end position="62"/>
    </location>
</feature>
<evidence type="ECO:0000259" key="3">
    <source>
        <dbReference type="Pfam" id="PF14341"/>
    </source>
</evidence>
<keyword evidence="5" id="KW-1185">Reference proteome</keyword>
<gene>
    <name evidence="4" type="ORF">QBE51_14055</name>
</gene>
<dbReference type="Proteomes" id="UP001486565">
    <property type="component" value="Chromosome"/>
</dbReference>
<dbReference type="InterPro" id="IPR025746">
    <property type="entry name" value="PilX_N_dom"/>
</dbReference>
<feature type="compositionally biased region" description="Basic and acidic residues" evidence="1">
    <location>
        <begin position="438"/>
        <end position="456"/>
    </location>
</feature>
<dbReference type="EMBL" id="CP121687">
    <property type="protein sequence ID" value="WZL69877.1"/>
    <property type="molecule type" value="Genomic_DNA"/>
</dbReference>